<keyword evidence="3" id="KW-1185">Reference proteome</keyword>
<dbReference type="OMA" id="MAYQANC"/>
<feature type="non-terminal residue" evidence="2">
    <location>
        <position position="155"/>
    </location>
</feature>
<evidence type="ECO:0000313" key="3">
    <source>
        <dbReference type="Proteomes" id="UP000026915"/>
    </source>
</evidence>
<dbReference type="InterPro" id="IPR046796">
    <property type="entry name" value="Transposase_32_dom"/>
</dbReference>
<evidence type="ECO:0000313" key="2">
    <source>
        <dbReference type="EMBL" id="EOY20461.1"/>
    </source>
</evidence>
<protein>
    <recommendedName>
        <fullName evidence="1">Putative plant transposon protein domain-containing protein</fullName>
    </recommendedName>
</protein>
<accession>S1S444</accession>
<dbReference type="InParanoid" id="S1S444"/>
<feature type="domain" description="Putative plant transposon protein" evidence="1">
    <location>
        <begin position="4"/>
        <end position="63"/>
    </location>
</feature>
<reference evidence="2 3" key="1">
    <citation type="journal article" date="2013" name="Genome Biol.">
        <title>The genome sequence of the most widely cultivated cacao type and its use to identify candidate genes regulating pod color.</title>
        <authorList>
            <person name="Motamayor J.C."/>
            <person name="Mockaitis K."/>
            <person name="Schmutz J."/>
            <person name="Haiminen N."/>
            <person name="Iii D.L."/>
            <person name="Cornejo O."/>
            <person name="Findley S.D."/>
            <person name="Zheng P."/>
            <person name="Utro F."/>
            <person name="Royaert S."/>
            <person name="Saski C."/>
            <person name="Jenkins J."/>
            <person name="Podicheti R."/>
            <person name="Zhao M."/>
            <person name="Scheffler B.E."/>
            <person name="Stack J.C."/>
            <person name="Feltus F.A."/>
            <person name="Mustiga G.M."/>
            <person name="Amores F."/>
            <person name="Phillips W."/>
            <person name="Marelli J.P."/>
            <person name="May G.D."/>
            <person name="Shapiro H."/>
            <person name="Ma J."/>
            <person name="Bustamante C.D."/>
            <person name="Schnell R.J."/>
            <person name="Main D."/>
            <person name="Gilbert D."/>
            <person name="Parida L."/>
            <person name="Kuhn D.N."/>
        </authorList>
    </citation>
    <scope>NUCLEOTIDE SEQUENCE [LARGE SCALE GENOMIC DNA]</scope>
    <source>
        <strain evidence="3">cv. Matina 1-6</strain>
    </source>
</reference>
<dbReference type="HOGENOM" id="CLU_1828835_0_0_1"/>
<proteinExistence type="predicted"/>
<organism evidence="2 3">
    <name type="scientific">Theobroma cacao</name>
    <name type="common">Cacao</name>
    <name type="synonym">Cocoa</name>
    <dbReference type="NCBI Taxonomy" id="3641"/>
    <lineage>
        <taxon>Eukaryota</taxon>
        <taxon>Viridiplantae</taxon>
        <taxon>Streptophyta</taxon>
        <taxon>Embryophyta</taxon>
        <taxon>Tracheophyta</taxon>
        <taxon>Spermatophyta</taxon>
        <taxon>Magnoliopsida</taxon>
        <taxon>eudicotyledons</taxon>
        <taxon>Gunneridae</taxon>
        <taxon>Pentapetalae</taxon>
        <taxon>rosids</taxon>
        <taxon>malvids</taxon>
        <taxon>Malvales</taxon>
        <taxon>Malvaceae</taxon>
        <taxon>Byttnerioideae</taxon>
        <taxon>Theobroma</taxon>
    </lineage>
</organism>
<dbReference type="Proteomes" id="UP000026915">
    <property type="component" value="Unassembled WGS sequence"/>
</dbReference>
<gene>
    <name evidence="2" type="ORF">TCM_046328</name>
</gene>
<dbReference type="EMBL" id="KE133221">
    <property type="protein sequence ID" value="EOY20461.1"/>
    <property type="molecule type" value="Genomic_DNA"/>
</dbReference>
<sequence length="155" mass="17461">MFLVKHLSDVMKDRAILLYVMVTGKSINVGKLIFNNIVHYAISTRDSIWYPSLITALCKQAGVQWSSEEELLHLKAPLGPNIIHRLVSSAGGSSSFALRSPPHPTHLTIPKRFEHLEHQMAYQANCMRVMKQMFSACALHIGMDMTSFPSMLEDH</sequence>
<name>S1S444_THECC</name>
<dbReference type="Gramene" id="EOY20461">
    <property type="protein sequence ID" value="EOY20461"/>
    <property type="gene ID" value="TCM_046328"/>
</dbReference>
<evidence type="ECO:0000259" key="1">
    <source>
        <dbReference type="Pfam" id="PF20167"/>
    </source>
</evidence>
<dbReference type="AlphaFoldDB" id="S1S444"/>
<dbReference type="Pfam" id="PF20167">
    <property type="entry name" value="Transposase_32"/>
    <property type="match status" value="1"/>
</dbReference>